<organism evidence="9 10">
    <name type="scientific">Polystyrenella longa</name>
    <dbReference type="NCBI Taxonomy" id="2528007"/>
    <lineage>
        <taxon>Bacteria</taxon>
        <taxon>Pseudomonadati</taxon>
        <taxon>Planctomycetota</taxon>
        <taxon>Planctomycetia</taxon>
        <taxon>Planctomycetales</taxon>
        <taxon>Planctomycetaceae</taxon>
        <taxon>Polystyrenella</taxon>
    </lineage>
</organism>
<evidence type="ECO:0000259" key="8">
    <source>
        <dbReference type="PROSITE" id="PS50905"/>
    </source>
</evidence>
<proteinExistence type="inferred from homology"/>
<dbReference type="PANTHER" id="PTHR30295:SF0">
    <property type="entry name" value="BACTERIOFERRITIN"/>
    <property type="match status" value="1"/>
</dbReference>
<dbReference type="GO" id="GO:0005829">
    <property type="term" value="C:cytosol"/>
    <property type="evidence" value="ECO:0007669"/>
    <property type="project" value="TreeGrafter"/>
</dbReference>
<dbReference type="AlphaFoldDB" id="A0A518CTL3"/>
<dbReference type="Pfam" id="PF00210">
    <property type="entry name" value="Ferritin"/>
    <property type="match status" value="1"/>
</dbReference>
<dbReference type="PROSITE" id="PS50905">
    <property type="entry name" value="FERRITIN_LIKE"/>
    <property type="match status" value="1"/>
</dbReference>
<evidence type="ECO:0000256" key="1">
    <source>
        <dbReference type="ARBA" id="ARBA00008093"/>
    </source>
</evidence>
<comment type="function">
    <text evidence="6">Iron-storage protein, whose ferroxidase center binds Fe(2+), oxidizes it using dioxygen to Fe(3+), and participates in the subsequent Fe(3+) oxide mineral core formation within the central cavity of the BFR protein shell.</text>
</comment>
<keyword evidence="4 6" id="KW-0479">Metal-binding</keyword>
<keyword evidence="9" id="KW-0560">Oxidoreductase</keyword>
<feature type="binding site" evidence="7">
    <location>
        <position position="126"/>
    </location>
    <ligand>
        <name>Fe cation</name>
        <dbReference type="ChEBI" id="CHEBI:24875"/>
        <label>2</label>
    </ligand>
</feature>
<dbReference type="EMBL" id="CP036281">
    <property type="protein sequence ID" value="QDU82577.1"/>
    <property type="molecule type" value="Genomic_DNA"/>
</dbReference>
<name>A0A518CTL3_9PLAN</name>
<dbReference type="GO" id="GO:0008199">
    <property type="term" value="F:ferric iron binding"/>
    <property type="evidence" value="ECO:0007669"/>
    <property type="project" value="InterPro"/>
</dbReference>
<keyword evidence="10" id="KW-1185">Reference proteome</keyword>
<dbReference type="GO" id="GO:0004322">
    <property type="term" value="F:ferroxidase activity"/>
    <property type="evidence" value="ECO:0007669"/>
    <property type="project" value="UniProtKB-EC"/>
</dbReference>
<dbReference type="RefSeq" id="WP_144999803.1">
    <property type="nucleotide sequence ID" value="NZ_CP036281.1"/>
</dbReference>
<protein>
    <recommendedName>
        <fullName evidence="6">Bacterioferritin</fullName>
        <ecNumber evidence="6">1.16.3.1</ecNumber>
    </recommendedName>
</protein>
<evidence type="ECO:0000256" key="7">
    <source>
        <dbReference type="PIRSR" id="PIRSR002560-1"/>
    </source>
</evidence>
<dbReference type="Gene3D" id="1.20.1260.10">
    <property type="match status" value="1"/>
</dbReference>
<sequence length="163" mass="18585">MNTKRSIENLQNALRMELTATHQYQLHAGVLDDWGLSLLASQMREEMTEELGHSQEYLTRLLFLKGSPQMTMAKTPVLASSLQDMFKSDLEDEKEAIEFYTIASMQASEDGDIGTRTLFERITLDEEQHMSWLELQLDLLERMGEPAYISKHMPSPGLDSSQA</sequence>
<dbReference type="InterPro" id="IPR008331">
    <property type="entry name" value="Ferritin_DPS_dom"/>
</dbReference>
<dbReference type="InterPro" id="IPR012347">
    <property type="entry name" value="Ferritin-like"/>
</dbReference>
<dbReference type="GO" id="GO:0006879">
    <property type="term" value="P:intracellular iron ion homeostasis"/>
    <property type="evidence" value="ECO:0007669"/>
    <property type="project" value="UniProtKB-KW"/>
</dbReference>
<dbReference type="InterPro" id="IPR009040">
    <property type="entry name" value="Ferritin-like_diiron"/>
</dbReference>
<feature type="domain" description="Ferritin-like diiron" evidence="8">
    <location>
        <begin position="1"/>
        <end position="144"/>
    </location>
</feature>
<feature type="binding site" evidence="7">
    <location>
        <position position="49"/>
    </location>
    <ligand>
        <name>Fe cation</name>
        <dbReference type="ChEBI" id="CHEBI:24875"/>
        <label>3</label>
    </ligand>
</feature>
<dbReference type="PRINTS" id="PR00601">
    <property type="entry name" value="BACFERRITIN"/>
</dbReference>
<evidence type="ECO:0000256" key="5">
    <source>
        <dbReference type="ARBA" id="ARBA00023004"/>
    </source>
</evidence>
<dbReference type="InterPro" id="IPR009078">
    <property type="entry name" value="Ferritin-like_SF"/>
</dbReference>
<accession>A0A518CTL3</accession>
<feature type="binding site" evidence="7">
    <location>
        <position position="17"/>
    </location>
    <ligand>
        <name>Fe cation</name>
        <dbReference type="ChEBI" id="CHEBI:24875"/>
        <label>1</label>
    </ligand>
</feature>
<feature type="binding site" evidence="7">
    <location>
        <position position="126"/>
    </location>
    <ligand>
        <name>Fe cation</name>
        <dbReference type="ChEBI" id="CHEBI:24875"/>
        <label>1</label>
    </ligand>
</feature>
<keyword evidence="3" id="KW-0349">Heme</keyword>
<dbReference type="PANTHER" id="PTHR30295">
    <property type="entry name" value="BACTERIOFERRITIN"/>
    <property type="match status" value="1"/>
</dbReference>
<feature type="binding site" evidence="7">
    <location>
        <position position="129"/>
    </location>
    <ligand>
        <name>Fe cation</name>
        <dbReference type="ChEBI" id="CHEBI:24875"/>
        <label>2</label>
    </ligand>
</feature>
<dbReference type="EC" id="1.16.3.1" evidence="6"/>
<dbReference type="InterPro" id="IPR002024">
    <property type="entry name" value="Bacterioferritin"/>
</dbReference>
<keyword evidence="2 6" id="KW-0409">Iron storage</keyword>
<feature type="binding site" evidence="7">
    <location>
        <position position="50"/>
    </location>
    <ligand>
        <name>Fe cation</name>
        <dbReference type="ChEBI" id="CHEBI:24875"/>
        <label>2</label>
    </ligand>
</feature>
<dbReference type="PIRSF" id="PIRSF002560">
    <property type="entry name" value="Bacterioferritin"/>
    <property type="match status" value="1"/>
</dbReference>
<comment type="catalytic activity">
    <reaction evidence="6">
        <text>4 Fe(2+) + O2 + 4 H(+) = 4 Fe(3+) + 2 H2O</text>
        <dbReference type="Rhea" id="RHEA:11148"/>
        <dbReference type="ChEBI" id="CHEBI:15377"/>
        <dbReference type="ChEBI" id="CHEBI:15378"/>
        <dbReference type="ChEBI" id="CHEBI:15379"/>
        <dbReference type="ChEBI" id="CHEBI:29033"/>
        <dbReference type="ChEBI" id="CHEBI:29034"/>
        <dbReference type="EC" id="1.16.3.1"/>
    </reaction>
</comment>
<feature type="binding site" evidence="7">
    <location>
        <position position="93"/>
    </location>
    <ligand>
        <name>Fe cation</name>
        <dbReference type="ChEBI" id="CHEBI:24875"/>
        <label>2</label>
    </ligand>
</feature>
<comment type="similarity">
    <text evidence="1 6">Belongs to the bacterioferritin family.</text>
</comment>
<feature type="binding site" evidence="7">
    <location>
        <position position="53"/>
    </location>
    <ligand>
        <name>Fe cation</name>
        <dbReference type="ChEBI" id="CHEBI:24875"/>
        <label>1</label>
    </ligand>
</feature>
<dbReference type="KEGG" id="plon:Pla110_43370"/>
<dbReference type="OrthoDB" id="9800505at2"/>
<dbReference type="SUPFAM" id="SSF47240">
    <property type="entry name" value="Ferritin-like"/>
    <property type="match status" value="1"/>
</dbReference>
<dbReference type="GO" id="GO:0006826">
    <property type="term" value="P:iron ion transport"/>
    <property type="evidence" value="ECO:0007669"/>
    <property type="project" value="InterPro"/>
</dbReference>
<feature type="binding site" evidence="7">
    <location>
        <position position="50"/>
    </location>
    <ligand>
        <name>Fe cation</name>
        <dbReference type="ChEBI" id="CHEBI:24875"/>
        <label>1</label>
    </ligand>
</feature>
<keyword evidence="5 6" id="KW-0408">Iron</keyword>
<reference evidence="9 10" key="1">
    <citation type="submission" date="2019-02" db="EMBL/GenBank/DDBJ databases">
        <title>Deep-cultivation of Planctomycetes and their phenomic and genomic characterization uncovers novel biology.</title>
        <authorList>
            <person name="Wiegand S."/>
            <person name="Jogler M."/>
            <person name="Boedeker C."/>
            <person name="Pinto D."/>
            <person name="Vollmers J."/>
            <person name="Rivas-Marin E."/>
            <person name="Kohn T."/>
            <person name="Peeters S.H."/>
            <person name="Heuer A."/>
            <person name="Rast P."/>
            <person name="Oberbeckmann S."/>
            <person name="Bunk B."/>
            <person name="Jeske O."/>
            <person name="Meyerdierks A."/>
            <person name="Storesund J.E."/>
            <person name="Kallscheuer N."/>
            <person name="Luecker S."/>
            <person name="Lage O.M."/>
            <person name="Pohl T."/>
            <person name="Merkel B.J."/>
            <person name="Hornburger P."/>
            <person name="Mueller R.-W."/>
            <person name="Bruemmer F."/>
            <person name="Labrenz M."/>
            <person name="Spormann A.M."/>
            <person name="Op den Camp H."/>
            <person name="Overmann J."/>
            <person name="Amann R."/>
            <person name="Jetten M.S.M."/>
            <person name="Mascher T."/>
            <person name="Medema M.H."/>
            <person name="Devos D.P."/>
            <person name="Kaster A.-K."/>
            <person name="Ovreas L."/>
            <person name="Rohde M."/>
            <person name="Galperin M.Y."/>
            <person name="Jogler C."/>
        </authorList>
    </citation>
    <scope>NUCLEOTIDE SEQUENCE [LARGE SCALE GENOMIC DNA]</scope>
    <source>
        <strain evidence="9 10">Pla110</strain>
    </source>
</reference>
<evidence type="ECO:0000256" key="4">
    <source>
        <dbReference type="ARBA" id="ARBA00022723"/>
    </source>
</evidence>
<evidence type="ECO:0000256" key="2">
    <source>
        <dbReference type="ARBA" id="ARBA00022434"/>
    </source>
</evidence>
<dbReference type="CDD" id="cd00907">
    <property type="entry name" value="Bacterioferritin"/>
    <property type="match status" value="1"/>
</dbReference>
<evidence type="ECO:0000256" key="6">
    <source>
        <dbReference type="PIRNR" id="PIRNR002560"/>
    </source>
</evidence>
<gene>
    <name evidence="9" type="primary">bfr_2</name>
    <name evidence="9" type="ORF">Pla110_43370</name>
</gene>
<dbReference type="Proteomes" id="UP000317178">
    <property type="component" value="Chromosome"/>
</dbReference>
<evidence type="ECO:0000313" key="9">
    <source>
        <dbReference type="EMBL" id="QDU82577.1"/>
    </source>
</evidence>
<evidence type="ECO:0000256" key="3">
    <source>
        <dbReference type="ARBA" id="ARBA00022617"/>
    </source>
</evidence>
<dbReference type="GO" id="GO:0020037">
    <property type="term" value="F:heme binding"/>
    <property type="evidence" value="ECO:0007669"/>
    <property type="project" value="TreeGrafter"/>
</dbReference>
<evidence type="ECO:0000313" key="10">
    <source>
        <dbReference type="Proteomes" id="UP000317178"/>
    </source>
</evidence>